<accession>A0ABW9G1V7</accession>
<dbReference type="EMBL" id="JBEQCT010000001">
    <property type="protein sequence ID" value="MFM2483679.1"/>
    <property type="molecule type" value="Genomic_DNA"/>
</dbReference>
<dbReference type="RefSeq" id="WP_408621841.1">
    <property type="nucleotide sequence ID" value="NZ_JBEQCT010000001.1"/>
</dbReference>
<evidence type="ECO:0000313" key="2">
    <source>
        <dbReference type="Proteomes" id="UP001629953"/>
    </source>
</evidence>
<protein>
    <submittedName>
        <fullName evidence="1">Uncharacterized protein</fullName>
    </submittedName>
</protein>
<reference evidence="1 2" key="1">
    <citation type="journal article" date="2013" name="Int. J. Syst. Evol. Microbiol.">
        <title>Celerinatantimonas yamalensis sp. nov., a cold-adapted diazotrophic bacterium from a cold permafrost brine.</title>
        <authorList>
            <person name="Shcherbakova V."/>
            <person name="Chuvilskaya N."/>
            <person name="Rivkina E."/>
            <person name="Demidov N."/>
            <person name="Uchaeva V."/>
            <person name="Suetin S."/>
            <person name="Suzina N."/>
            <person name="Gilichinsky D."/>
        </authorList>
    </citation>
    <scope>NUCLEOTIDE SEQUENCE [LARGE SCALE GENOMIC DNA]</scope>
    <source>
        <strain evidence="1 2">C7</strain>
    </source>
</reference>
<sequence length="270" mass="31234">MANYQHYLSIMVEHSYFINGLARNLQLEFSPNSQLWLKRHQVLIRPIRGGLCLLSDPDCLAELFDNQETNELHIKIFSHDPYFRNYTNGIVSKILPTAYFLADLTDPVSSKLIQPTAWLSSDELTQISLTNKIDTINPKELSQNLVGWIHIKGVLPTISQEYSSITVSYQANQGYWQYYFFSEFIDPQCVISDTKNIHQFEYSGEKIFNNNQLATTFTSLEPISIAEHSPFHFQLKKDNQILIRHLPTASPSKMSQNKNNNFINYEIYLS</sequence>
<organism evidence="1 2">
    <name type="scientific">Celerinatantimonas yamalensis</name>
    <dbReference type="NCBI Taxonomy" id="559956"/>
    <lineage>
        <taxon>Bacteria</taxon>
        <taxon>Pseudomonadati</taxon>
        <taxon>Pseudomonadota</taxon>
        <taxon>Gammaproteobacteria</taxon>
        <taxon>Celerinatantimonadaceae</taxon>
        <taxon>Celerinatantimonas</taxon>
    </lineage>
</organism>
<name>A0ABW9G1V7_9GAMM</name>
<comment type="caution">
    <text evidence="1">The sequence shown here is derived from an EMBL/GenBank/DDBJ whole genome shotgun (WGS) entry which is preliminary data.</text>
</comment>
<dbReference type="Proteomes" id="UP001629953">
    <property type="component" value="Unassembled WGS sequence"/>
</dbReference>
<proteinExistence type="predicted"/>
<keyword evidence="2" id="KW-1185">Reference proteome</keyword>
<gene>
    <name evidence="1" type="ORF">ABUE30_01090</name>
</gene>
<evidence type="ECO:0000313" key="1">
    <source>
        <dbReference type="EMBL" id="MFM2483679.1"/>
    </source>
</evidence>